<dbReference type="Proteomes" id="UP001066276">
    <property type="component" value="Chromosome 2_2"/>
</dbReference>
<organism evidence="1 2">
    <name type="scientific">Pleurodeles waltl</name>
    <name type="common">Iberian ribbed newt</name>
    <dbReference type="NCBI Taxonomy" id="8319"/>
    <lineage>
        <taxon>Eukaryota</taxon>
        <taxon>Metazoa</taxon>
        <taxon>Chordata</taxon>
        <taxon>Craniata</taxon>
        <taxon>Vertebrata</taxon>
        <taxon>Euteleostomi</taxon>
        <taxon>Amphibia</taxon>
        <taxon>Batrachia</taxon>
        <taxon>Caudata</taxon>
        <taxon>Salamandroidea</taxon>
        <taxon>Salamandridae</taxon>
        <taxon>Pleurodelinae</taxon>
        <taxon>Pleurodeles</taxon>
    </lineage>
</organism>
<name>A0AAV7V3B1_PLEWA</name>
<evidence type="ECO:0000313" key="2">
    <source>
        <dbReference type="Proteomes" id="UP001066276"/>
    </source>
</evidence>
<dbReference type="EMBL" id="JANPWB010000004">
    <property type="protein sequence ID" value="KAJ1194760.1"/>
    <property type="molecule type" value="Genomic_DNA"/>
</dbReference>
<dbReference type="AlphaFoldDB" id="A0AAV7V3B1"/>
<gene>
    <name evidence="1" type="ORF">NDU88_004046</name>
</gene>
<evidence type="ECO:0000313" key="1">
    <source>
        <dbReference type="EMBL" id="KAJ1194760.1"/>
    </source>
</evidence>
<proteinExistence type="predicted"/>
<comment type="caution">
    <text evidence="1">The sequence shown here is derived from an EMBL/GenBank/DDBJ whole genome shotgun (WGS) entry which is preliminary data.</text>
</comment>
<protein>
    <submittedName>
        <fullName evidence="1">Uncharacterized protein</fullName>
    </submittedName>
</protein>
<sequence length="124" mass="13281">MWGVFHGWIQRNGSTSLWVVGAGGGAHFWADLFLFRPKKAPRVCPAVPPPSLDVTRAGEQAWTRAFLVGTPGAQELFKERPWCTGGLCHAPGDKQQFILGACDYCGHAAKKEEPGGLPLGLAAP</sequence>
<reference evidence="1" key="1">
    <citation type="journal article" date="2022" name="bioRxiv">
        <title>Sequencing and chromosome-scale assembly of the giantPleurodeles waltlgenome.</title>
        <authorList>
            <person name="Brown T."/>
            <person name="Elewa A."/>
            <person name="Iarovenko S."/>
            <person name="Subramanian E."/>
            <person name="Araus A.J."/>
            <person name="Petzold A."/>
            <person name="Susuki M."/>
            <person name="Suzuki K.-i.T."/>
            <person name="Hayashi T."/>
            <person name="Toyoda A."/>
            <person name="Oliveira C."/>
            <person name="Osipova E."/>
            <person name="Leigh N.D."/>
            <person name="Simon A."/>
            <person name="Yun M.H."/>
        </authorList>
    </citation>
    <scope>NUCLEOTIDE SEQUENCE</scope>
    <source>
        <strain evidence="1">20211129_DDA</strain>
        <tissue evidence="1">Liver</tissue>
    </source>
</reference>
<keyword evidence="2" id="KW-1185">Reference proteome</keyword>
<accession>A0AAV7V3B1</accession>